<dbReference type="Pfam" id="PF13781">
    <property type="entry name" value="DoxX_3"/>
    <property type="match status" value="1"/>
</dbReference>
<evidence type="ECO:0000313" key="3">
    <source>
        <dbReference type="Proteomes" id="UP000295632"/>
    </source>
</evidence>
<name>A0A4R6TUT2_9BACI</name>
<accession>A0A4R6TUT2</accession>
<proteinExistence type="predicted"/>
<keyword evidence="1" id="KW-1133">Transmembrane helix</keyword>
<reference evidence="2 3" key="1">
    <citation type="submission" date="2019-03" db="EMBL/GenBank/DDBJ databases">
        <title>Genomic Encyclopedia of Type Strains, Phase IV (KMG-IV): sequencing the most valuable type-strain genomes for metagenomic binning, comparative biology and taxonomic classification.</title>
        <authorList>
            <person name="Goeker M."/>
        </authorList>
    </citation>
    <scope>NUCLEOTIDE SEQUENCE [LARGE SCALE GENOMIC DNA]</scope>
    <source>
        <strain evidence="2 3">DSM 28697</strain>
    </source>
</reference>
<dbReference type="OrthoDB" id="6199084at2"/>
<dbReference type="RefSeq" id="WP_133581673.1">
    <property type="nucleotide sequence ID" value="NZ_SNYJ01000018.1"/>
</dbReference>
<gene>
    <name evidence="2" type="ORF">EV213_11812</name>
</gene>
<keyword evidence="1" id="KW-0472">Membrane</keyword>
<evidence type="ECO:0000313" key="2">
    <source>
        <dbReference type="EMBL" id="TDQ36382.1"/>
    </source>
</evidence>
<keyword evidence="1" id="KW-0812">Transmembrane</keyword>
<sequence length="302" mass="34629">MVKTKPIYVETLINSDMLNVWEYTQNPDLHQQWDLRFSEIDYLPKEKESDPQRFLYTTKIGMGMRISGKGESIRTIHKDGERVSSLKFWTDHPLSLIKEGSGYWKYVETDAGIQFITQYDYKTRFGFAGKMLDQLFKPLMGWATAWSFDCLKLWLEKEIPPRLSFNKSMIHSIVSIVLAFIWVYQGLVPKILFQDAGELALFRGTGMFQGHEALFLYALGTAQILFGLLILRFSRTKMLHRINILSLVCLGFGALMSQWSIFAAPFNPTTITMAMIGLSLIALLNGDLPNASNCKRQRVRGE</sequence>
<dbReference type="SUPFAM" id="SSF55961">
    <property type="entry name" value="Bet v1-like"/>
    <property type="match status" value="1"/>
</dbReference>
<dbReference type="AlphaFoldDB" id="A0A4R6TUT2"/>
<keyword evidence="3" id="KW-1185">Reference proteome</keyword>
<comment type="caution">
    <text evidence="2">The sequence shown here is derived from an EMBL/GenBank/DDBJ whole genome shotgun (WGS) entry which is preliminary data.</text>
</comment>
<dbReference type="EMBL" id="SNYJ01000018">
    <property type="protein sequence ID" value="TDQ36382.1"/>
    <property type="molecule type" value="Genomic_DNA"/>
</dbReference>
<feature type="transmembrane region" description="Helical" evidence="1">
    <location>
        <begin position="243"/>
        <end position="264"/>
    </location>
</feature>
<feature type="transmembrane region" description="Helical" evidence="1">
    <location>
        <begin position="213"/>
        <end position="231"/>
    </location>
</feature>
<feature type="transmembrane region" description="Helical" evidence="1">
    <location>
        <begin position="172"/>
        <end position="193"/>
    </location>
</feature>
<dbReference type="Proteomes" id="UP000295632">
    <property type="component" value="Unassembled WGS sequence"/>
</dbReference>
<dbReference type="InterPro" id="IPR025695">
    <property type="entry name" value="DoxX-like"/>
</dbReference>
<evidence type="ECO:0000256" key="1">
    <source>
        <dbReference type="SAM" id="Phobius"/>
    </source>
</evidence>
<organism evidence="2 3">
    <name type="scientific">Aureibacillus halotolerans</name>
    <dbReference type="NCBI Taxonomy" id="1508390"/>
    <lineage>
        <taxon>Bacteria</taxon>
        <taxon>Bacillati</taxon>
        <taxon>Bacillota</taxon>
        <taxon>Bacilli</taxon>
        <taxon>Bacillales</taxon>
        <taxon>Bacillaceae</taxon>
        <taxon>Aureibacillus</taxon>
    </lineage>
</organism>
<feature type="transmembrane region" description="Helical" evidence="1">
    <location>
        <begin position="270"/>
        <end position="288"/>
    </location>
</feature>
<protein>
    <submittedName>
        <fullName evidence="2">DoxX-like protein</fullName>
    </submittedName>
</protein>